<evidence type="ECO:0000313" key="3">
    <source>
        <dbReference type="EMBL" id="AXA85053.1"/>
    </source>
</evidence>
<evidence type="ECO:0000313" key="4">
    <source>
        <dbReference type="Proteomes" id="UP000251842"/>
    </source>
</evidence>
<keyword evidence="4" id="KW-1185">Reference proteome</keyword>
<dbReference type="EMBL" id="CP029556">
    <property type="protein sequence ID" value="AXA85053.1"/>
    <property type="molecule type" value="Genomic_DNA"/>
</dbReference>
<dbReference type="RefSeq" id="WP_112927265.1">
    <property type="nucleotide sequence ID" value="NZ_CP029556.1"/>
</dbReference>
<organism evidence="3 4">
    <name type="scientific">Solilutibacter oculi</name>
    <dbReference type="NCBI Taxonomy" id="2698682"/>
    <lineage>
        <taxon>Bacteria</taxon>
        <taxon>Pseudomonadati</taxon>
        <taxon>Pseudomonadota</taxon>
        <taxon>Gammaproteobacteria</taxon>
        <taxon>Lysobacterales</taxon>
        <taxon>Lysobacteraceae</taxon>
        <taxon>Solilutibacter</taxon>
    </lineage>
</organism>
<dbReference type="OrthoDB" id="103324at2"/>
<proteinExistence type="predicted"/>
<dbReference type="InterPro" id="IPR002938">
    <property type="entry name" value="FAD-bd"/>
</dbReference>
<evidence type="ECO:0000256" key="1">
    <source>
        <dbReference type="SAM" id="Phobius"/>
    </source>
</evidence>
<keyword evidence="1" id="KW-0472">Membrane</keyword>
<dbReference type="InterPro" id="IPR050816">
    <property type="entry name" value="Flavin-dep_Halogenase_NPB"/>
</dbReference>
<reference evidence="4" key="1">
    <citation type="submission" date="2018-05" db="EMBL/GenBank/DDBJ databases">
        <title>Luteimonas pekinense sp. nov., isolated from human Meibomian gland secretions, Beijing, China.</title>
        <authorList>
            <person name="Wen T."/>
            <person name="Bai H."/>
            <person name="Lv H."/>
        </authorList>
    </citation>
    <scope>NUCLEOTIDE SEQUENCE [LARGE SCALE GENOMIC DNA]</scope>
    <source>
        <strain evidence="4">83-4</strain>
    </source>
</reference>
<name>A0A344J7P3_9GAMM</name>
<dbReference type="Proteomes" id="UP000251842">
    <property type="component" value="Chromosome"/>
</dbReference>
<dbReference type="GO" id="GO:0071949">
    <property type="term" value="F:FAD binding"/>
    <property type="evidence" value="ECO:0007669"/>
    <property type="project" value="InterPro"/>
</dbReference>
<evidence type="ECO:0000259" key="2">
    <source>
        <dbReference type="Pfam" id="PF01494"/>
    </source>
</evidence>
<dbReference type="InterPro" id="IPR036188">
    <property type="entry name" value="FAD/NAD-bd_sf"/>
</dbReference>
<feature type="transmembrane region" description="Helical" evidence="1">
    <location>
        <begin position="400"/>
        <end position="417"/>
    </location>
</feature>
<dbReference type="Gene3D" id="3.50.50.60">
    <property type="entry name" value="FAD/NAD(P)-binding domain"/>
    <property type="match status" value="1"/>
</dbReference>
<dbReference type="KEGG" id="lue:DCD74_10490"/>
<dbReference type="PANTHER" id="PTHR43747">
    <property type="entry name" value="FAD-BINDING PROTEIN"/>
    <property type="match status" value="1"/>
</dbReference>
<dbReference type="SUPFAM" id="SSF51905">
    <property type="entry name" value="FAD/NAD(P)-binding domain"/>
    <property type="match status" value="1"/>
</dbReference>
<dbReference type="PANTHER" id="PTHR43747:SF1">
    <property type="entry name" value="SLR1998 PROTEIN"/>
    <property type="match status" value="1"/>
</dbReference>
<sequence>MHSAQSPEQPAHDCDVLVIGGGPAGSCASALLARKGWKVVMLEKDCHPRFHIGESLLPANMPILERLGVMEKVRAVGMPKYGADFPADDGSFNVFDFRKTLRSSSGFAFQVKREEFDQVLFEHAREAGVDARDGVKVERVDFADDGAITVHAGDARWKPRYLLDASGRDTFLAGKLKLKRKNPRHASAAVFSHYRGVARREGRDEGNVSIYRHDHGWLWMIPLRDGSMSVGAVCFPDHLKTRRGDVEHFLLQTIAGVPDIASRMREAERVAPVHVTGNYAYECTRMHGRHWTLLGDAYSFVDPMFSSGVFLAMHSAEKSADMVDAVLREPAREAALQRALQRDFDAGLDEFKWFIYRFTSPTMKALFAHPRDVMGVERAVVSMLAGDIFDARPVVRRLRIFRFIYAISALGMAPGAWRAWRRRRGQVAVEMREETLQG</sequence>
<protein>
    <submittedName>
        <fullName evidence="3">Hydroxylase</fullName>
    </submittedName>
</protein>
<dbReference type="PRINTS" id="PR00420">
    <property type="entry name" value="RNGMNOXGNASE"/>
</dbReference>
<dbReference type="AlphaFoldDB" id="A0A344J7P3"/>
<feature type="domain" description="FAD-binding" evidence="2">
    <location>
        <begin position="13"/>
        <end position="338"/>
    </location>
</feature>
<keyword evidence="1" id="KW-0812">Transmembrane</keyword>
<keyword evidence="1" id="KW-1133">Transmembrane helix</keyword>
<dbReference type="Pfam" id="PF01494">
    <property type="entry name" value="FAD_binding_3"/>
    <property type="match status" value="1"/>
</dbReference>
<accession>A0A344J7P3</accession>
<gene>
    <name evidence="3" type="ORF">DCD74_10490</name>
</gene>